<evidence type="ECO:0000313" key="2">
    <source>
        <dbReference type="EMBL" id="EWG44604.1"/>
    </source>
</evidence>
<proteinExistence type="predicted"/>
<dbReference type="GeneID" id="30072561"/>
<dbReference type="EMBL" id="DS022247">
    <property type="protein sequence ID" value="EWG44604.1"/>
    <property type="molecule type" value="Genomic_DNA"/>
</dbReference>
<accession>W7MAT8</accession>
<dbReference type="VEuPathDB" id="FungiDB:FVEG_15685"/>
<reference evidence="2 3" key="1">
    <citation type="journal article" date="2010" name="Nature">
        <title>Comparative genomics reveals mobile pathogenicity chromosomes in Fusarium.</title>
        <authorList>
            <person name="Ma L.J."/>
            <person name="van der Does H.C."/>
            <person name="Borkovich K.A."/>
            <person name="Coleman J.J."/>
            <person name="Daboussi M.J."/>
            <person name="Di Pietro A."/>
            <person name="Dufresne M."/>
            <person name="Freitag M."/>
            <person name="Grabherr M."/>
            <person name="Henrissat B."/>
            <person name="Houterman P.M."/>
            <person name="Kang S."/>
            <person name="Shim W.B."/>
            <person name="Woloshuk C."/>
            <person name="Xie X."/>
            <person name="Xu J.R."/>
            <person name="Antoniw J."/>
            <person name="Baker S.E."/>
            <person name="Bluhm B.H."/>
            <person name="Breakspear A."/>
            <person name="Brown D.W."/>
            <person name="Butchko R.A."/>
            <person name="Chapman S."/>
            <person name="Coulson R."/>
            <person name="Coutinho P.M."/>
            <person name="Danchin E.G."/>
            <person name="Diener A."/>
            <person name="Gale L.R."/>
            <person name="Gardiner D.M."/>
            <person name="Goff S."/>
            <person name="Hammond-Kosack K.E."/>
            <person name="Hilburn K."/>
            <person name="Hua-Van A."/>
            <person name="Jonkers W."/>
            <person name="Kazan K."/>
            <person name="Kodira C.D."/>
            <person name="Koehrsen M."/>
            <person name="Kumar L."/>
            <person name="Lee Y.H."/>
            <person name="Li L."/>
            <person name="Manners J.M."/>
            <person name="Miranda-Saavedra D."/>
            <person name="Mukherjee M."/>
            <person name="Park G."/>
            <person name="Park J."/>
            <person name="Park S.Y."/>
            <person name="Proctor R.H."/>
            <person name="Regev A."/>
            <person name="Ruiz-Roldan M.C."/>
            <person name="Sain D."/>
            <person name="Sakthikumar S."/>
            <person name="Sykes S."/>
            <person name="Schwartz D.C."/>
            <person name="Turgeon B.G."/>
            <person name="Wapinski I."/>
            <person name="Yoder O."/>
            <person name="Young S."/>
            <person name="Zeng Q."/>
            <person name="Zhou S."/>
            <person name="Galagan J."/>
            <person name="Cuomo C.A."/>
            <person name="Kistler H.C."/>
            <person name="Rep M."/>
        </authorList>
    </citation>
    <scope>NUCLEOTIDE SEQUENCE [LARGE SCALE GENOMIC DNA]</scope>
    <source>
        <strain evidence="3">M3125 / FGSC 7600</strain>
    </source>
</reference>
<dbReference type="AlphaFoldDB" id="W7MAT8"/>
<dbReference type="KEGG" id="fvr:FVEG_15685"/>
<dbReference type="RefSeq" id="XP_018750795.1">
    <property type="nucleotide sequence ID" value="XM_018904878.1"/>
</dbReference>
<sequence length="171" mass="18743">MLIFYRLQPNMIHIRVPVLRHLSKLDACHSTRFSAPQIPAPRGEGQARPFPNATLHSTSSASGQARCCLGSTASSSCLLKVALPLKLRRLWGPFRCRLFQLAPKNNNPPPSPAQSSPGGFTYIYLICCSPALPCPSLSRCFSVPAFRRPPPSLLSRFFLALCVLPPPFTNS</sequence>
<feature type="region of interest" description="Disordered" evidence="1">
    <location>
        <begin position="34"/>
        <end position="58"/>
    </location>
</feature>
<evidence type="ECO:0000256" key="1">
    <source>
        <dbReference type="SAM" id="MobiDB-lite"/>
    </source>
</evidence>
<name>W7MAT8_GIBM7</name>
<organism evidence="2 3">
    <name type="scientific">Gibberella moniliformis (strain M3125 / FGSC 7600)</name>
    <name type="common">Maize ear and stalk rot fungus</name>
    <name type="synonym">Fusarium verticillioides</name>
    <dbReference type="NCBI Taxonomy" id="334819"/>
    <lineage>
        <taxon>Eukaryota</taxon>
        <taxon>Fungi</taxon>
        <taxon>Dikarya</taxon>
        <taxon>Ascomycota</taxon>
        <taxon>Pezizomycotina</taxon>
        <taxon>Sordariomycetes</taxon>
        <taxon>Hypocreomycetidae</taxon>
        <taxon>Hypocreales</taxon>
        <taxon>Nectriaceae</taxon>
        <taxon>Fusarium</taxon>
        <taxon>Fusarium fujikuroi species complex</taxon>
    </lineage>
</organism>
<dbReference type="Proteomes" id="UP000009096">
    <property type="component" value="Chromosome 3"/>
</dbReference>
<evidence type="ECO:0000313" key="3">
    <source>
        <dbReference type="Proteomes" id="UP000009096"/>
    </source>
</evidence>
<keyword evidence="3" id="KW-1185">Reference proteome</keyword>
<protein>
    <submittedName>
        <fullName evidence="2">Uncharacterized protein</fullName>
    </submittedName>
</protein>
<gene>
    <name evidence="2" type="ORF">FVEG_15685</name>
</gene>